<gene>
    <name evidence="4" type="ORF">CSTERTH_13190</name>
</gene>
<accession>A0A1B1YGK9</accession>
<dbReference type="SUPFAM" id="SSF53850">
    <property type="entry name" value="Periplasmic binding protein-like II"/>
    <property type="match status" value="1"/>
</dbReference>
<dbReference type="GO" id="GO:0030288">
    <property type="term" value="C:outer membrane-bounded periplasmic space"/>
    <property type="evidence" value="ECO:0007669"/>
    <property type="project" value="TreeGrafter"/>
</dbReference>
<dbReference type="AlphaFoldDB" id="A0A1B1YGK9"/>
<evidence type="ECO:0000256" key="1">
    <source>
        <dbReference type="ARBA" id="ARBA00022729"/>
    </source>
</evidence>
<protein>
    <submittedName>
        <fullName evidence="4">Iron ABC transporter substrate-binding protein</fullName>
    </submittedName>
</protein>
<keyword evidence="1 3" id="KW-0732">Signal</keyword>
<organism evidence="4 5">
    <name type="scientific">Thermoclostridium stercorarium subsp. thermolacticum DSM 2910</name>
    <dbReference type="NCBI Taxonomy" id="1121336"/>
    <lineage>
        <taxon>Bacteria</taxon>
        <taxon>Bacillati</taxon>
        <taxon>Bacillota</taxon>
        <taxon>Clostridia</taxon>
        <taxon>Eubacteriales</taxon>
        <taxon>Oscillospiraceae</taxon>
        <taxon>Thermoclostridium</taxon>
    </lineage>
</organism>
<dbReference type="PROSITE" id="PS51257">
    <property type="entry name" value="PROKAR_LIPOPROTEIN"/>
    <property type="match status" value="1"/>
</dbReference>
<feature type="chain" id="PRO_5008532869" evidence="3">
    <location>
        <begin position="24"/>
        <end position="366"/>
    </location>
</feature>
<dbReference type="Proteomes" id="UP000092971">
    <property type="component" value="Chromosome"/>
</dbReference>
<dbReference type="OrthoDB" id="9791045at2"/>
<dbReference type="RefSeq" id="WP_065821427.1">
    <property type="nucleotide sequence ID" value="NZ_CP014672.1"/>
</dbReference>
<evidence type="ECO:0000313" key="4">
    <source>
        <dbReference type="EMBL" id="ANW99912.1"/>
    </source>
</evidence>
<dbReference type="GO" id="GO:0030976">
    <property type="term" value="F:thiamine pyrophosphate binding"/>
    <property type="evidence" value="ECO:0007669"/>
    <property type="project" value="TreeGrafter"/>
</dbReference>
<proteinExistence type="predicted"/>
<dbReference type="GO" id="GO:0015888">
    <property type="term" value="P:thiamine transport"/>
    <property type="evidence" value="ECO:0007669"/>
    <property type="project" value="TreeGrafter"/>
</dbReference>
<feature type="compositionally biased region" description="Basic and acidic residues" evidence="2">
    <location>
        <begin position="40"/>
        <end position="49"/>
    </location>
</feature>
<reference evidence="4 5" key="1">
    <citation type="submission" date="2016-02" db="EMBL/GenBank/DDBJ databases">
        <title>Comparison of Clostridium stercorarium subspecies using comparative genomics and transcriptomics.</title>
        <authorList>
            <person name="Schellenberg J."/>
            <person name="Thallinger G."/>
            <person name="Levin D.B."/>
            <person name="Zhang X."/>
            <person name="Alvare G."/>
            <person name="Fristensky B."/>
            <person name="Sparling R."/>
        </authorList>
    </citation>
    <scope>NUCLEOTIDE SEQUENCE [LARGE SCALE GENOMIC DNA]</scope>
    <source>
        <strain evidence="4 5">DSM 2910</strain>
    </source>
</reference>
<dbReference type="Gene3D" id="3.40.190.10">
    <property type="entry name" value="Periplasmic binding protein-like II"/>
    <property type="match status" value="2"/>
</dbReference>
<evidence type="ECO:0000313" key="5">
    <source>
        <dbReference type="Proteomes" id="UP000092971"/>
    </source>
</evidence>
<dbReference type="PANTHER" id="PTHR30006">
    <property type="entry name" value="THIAMINE-BINDING PERIPLASMIC PROTEIN-RELATED"/>
    <property type="match status" value="1"/>
</dbReference>
<name>A0A1B1YGK9_THEST</name>
<dbReference type="PANTHER" id="PTHR30006:SF2">
    <property type="entry name" value="ABC TRANSPORTER SUBSTRATE-BINDING PROTEIN"/>
    <property type="match status" value="1"/>
</dbReference>
<dbReference type="PIRSF" id="PIRSF002825">
    <property type="entry name" value="CfbpA"/>
    <property type="match status" value="1"/>
</dbReference>
<evidence type="ECO:0000256" key="3">
    <source>
        <dbReference type="SAM" id="SignalP"/>
    </source>
</evidence>
<dbReference type="Pfam" id="PF13531">
    <property type="entry name" value="SBP_bac_11"/>
    <property type="match status" value="1"/>
</dbReference>
<feature type="region of interest" description="Disordered" evidence="2">
    <location>
        <begin position="26"/>
        <end position="49"/>
    </location>
</feature>
<dbReference type="GO" id="GO:0030975">
    <property type="term" value="F:thiamine binding"/>
    <property type="evidence" value="ECO:0007669"/>
    <property type="project" value="TreeGrafter"/>
</dbReference>
<dbReference type="EMBL" id="CP014672">
    <property type="protein sequence ID" value="ANW99912.1"/>
    <property type="molecule type" value="Genomic_DNA"/>
</dbReference>
<sequence length="366" mass="40317">MKKRTVALISVLMLLLMVLTACGNNTKPSTTPQNSVAPTKAEDQPKESELKQTNVVVLYSSGSTTQNELVQRMWEERYPNVTLEIVSAGSGELQNRIIAEANNPQGDVIMGGSYAVYSALSDYLTPYVSPNVEDCIPEFRSTNDKFTAIQINVNTIMVNNQLLNELGVTVDGWESLTNPALKGKIIFADPSSSSSGREQLINMMTAMSPTGKPEDGWDFVKKYIENLDGKISSSSSAIYTGVANGEYAVGITNEEKVIEYMINGADVSPVYAKEGITLRTSYCGIIKGCKNEYNARLLVDLLTSKEYQQAAAEELYQRSVRSDVNFSLEGIPATTELVSIEYPTDWVEENSDLIKEKFQELWTSAQ</sequence>
<evidence type="ECO:0000256" key="2">
    <source>
        <dbReference type="SAM" id="MobiDB-lite"/>
    </source>
</evidence>
<dbReference type="InterPro" id="IPR026045">
    <property type="entry name" value="Ferric-bd"/>
</dbReference>
<feature type="signal peptide" evidence="3">
    <location>
        <begin position="1"/>
        <end position="23"/>
    </location>
</feature>
<feature type="compositionally biased region" description="Polar residues" evidence="2">
    <location>
        <begin position="26"/>
        <end position="37"/>
    </location>
</feature>